<reference evidence="3" key="2">
    <citation type="submission" date="2025-08" db="UniProtKB">
        <authorList>
            <consortium name="RefSeq"/>
        </authorList>
    </citation>
    <scope>IDENTIFICATION</scope>
</reference>
<protein>
    <recommendedName>
        <fullName evidence="4">Collagen alpha-1(I) chain-like</fullName>
    </recommendedName>
</protein>
<sequence>MLACVSLGQKEGETGRQTNRERASEREGRGERVNLLPAPLASSPASRPVLLAHPPRSAGPGFASPPPASRPPDWWGGRPREQRSGGGGSSRKGGGGGGGNTRSEHLAGGRRAELTTAQPARSDRGALGNTSAAAPGFPLQREGAWDEQGASASCPPGRERAWQPRLAGARDRRQTPQPGARRGPKQKRRRAEGNVAEASRTKKALSPQRESLAAPIETRQKGLSGTDRRWVTEGRNTERPLSLPMPQNASGGFPRRELNDPLGVCKITLREPKASADPGVKSLRKGSSLQTNQFCACKFHPPQPRRRVRLHFIKKATFQSGSGWLQHVFTLFNSVAGHGPQASQFKPNRKNFALHCRRFHLSIPLTPPHTHGTVLDITRGNRSCWHWGLAVSCSL</sequence>
<evidence type="ECO:0000313" key="3">
    <source>
        <dbReference type="RefSeq" id="XP_072843957.1"/>
    </source>
</evidence>
<name>A0ABM5FEY3_9SAUR</name>
<evidence type="ECO:0000313" key="2">
    <source>
        <dbReference type="Proteomes" id="UP001652642"/>
    </source>
</evidence>
<feature type="region of interest" description="Disordered" evidence="1">
    <location>
        <begin position="1"/>
        <end position="257"/>
    </location>
</feature>
<feature type="compositionally biased region" description="Basic and acidic residues" evidence="1">
    <location>
        <begin position="157"/>
        <end position="174"/>
    </location>
</feature>
<keyword evidence="2" id="KW-1185">Reference proteome</keyword>
<evidence type="ECO:0000256" key="1">
    <source>
        <dbReference type="SAM" id="MobiDB-lite"/>
    </source>
</evidence>
<feature type="compositionally biased region" description="Basic and acidic residues" evidence="1">
    <location>
        <begin position="226"/>
        <end position="238"/>
    </location>
</feature>
<dbReference type="Proteomes" id="UP001652642">
    <property type="component" value="Chromosome 1"/>
</dbReference>
<gene>
    <name evidence="3" type="primary">LOC140703824</name>
</gene>
<feature type="compositionally biased region" description="Basic and acidic residues" evidence="1">
    <location>
        <begin position="102"/>
        <end position="113"/>
    </location>
</feature>
<dbReference type="GeneID" id="140703824"/>
<feature type="compositionally biased region" description="Gly residues" evidence="1">
    <location>
        <begin position="84"/>
        <end position="100"/>
    </location>
</feature>
<feature type="compositionally biased region" description="Low complexity" evidence="1">
    <location>
        <begin position="35"/>
        <end position="62"/>
    </location>
</feature>
<dbReference type="RefSeq" id="XP_072843957.1">
    <property type="nucleotide sequence ID" value="XM_072987856.1"/>
</dbReference>
<organism evidence="2 3">
    <name type="scientific">Pogona vitticeps</name>
    <name type="common">central bearded dragon</name>
    <dbReference type="NCBI Taxonomy" id="103695"/>
    <lineage>
        <taxon>Eukaryota</taxon>
        <taxon>Metazoa</taxon>
        <taxon>Chordata</taxon>
        <taxon>Craniata</taxon>
        <taxon>Vertebrata</taxon>
        <taxon>Euteleostomi</taxon>
        <taxon>Lepidosauria</taxon>
        <taxon>Squamata</taxon>
        <taxon>Bifurcata</taxon>
        <taxon>Unidentata</taxon>
        <taxon>Episquamata</taxon>
        <taxon>Toxicofera</taxon>
        <taxon>Iguania</taxon>
        <taxon>Acrodonta</taxon>
        <taxon>Agamidae</taxon>
        <taxon>Amphibolurinae</taxon>
        <taxon>Pogona</taxon>
    </lineage>
</organism>
<proteinExistence type="predicted"/>
<accession>A0ABM5FEY3</accession>
<feature type="compositionally biased region" description="Basic and acidic residues" evidence="1">
    <location>
        <begin position="10"/>
        <end position="32"/>
    </location>
</feature>
<reference evidence="2" key="1">
    <citation type="submission" date="2025-05" db="UniProtKB">
        <authorList>
            <consortium name="RefSeq"/>
        </authorList>
    </citation>
    <scope>NUCLEOTIDE SEQUENCE [LARGE SCALE GENOMIC DNA]</scope>
</reference>
<evidence type="ECO:0008006" key="4">
    <source>
        <dbReference type="Google" id="ProtNLM"/>
    </source>
</evidence>